<evidence type="ECO:0000256" key="1">
    <source>
        <dbReference type="ARBA" id="ARBA00006056"/>
    </source>
</evidence>
<dbReference type="AlphaFoldDB" id="A0A840P211"/>
<gene>
    <name evidence="3" type="ORF">HNP84_001206</name>
</gene>
<dbReference type="EMBL" id="JACHGN010000002">
    <property type="protein sequence ID" value="MBB5131500.1"/>
    <property type="molecule type" value="Genomic_DNA"/>
</dbReference>
<dbReference type="GO" id="GO:0016491">
    <property type="term" value="F:oxidoreductase activity"/>
    <property type="evidence" value="ECO:0007669"/>
    <property type="project" value="UniProtKB-KW"/>
</dbReference>
<protein>
    <submittedName>
        <fullName evidence="3">LDH2 family malate/lactate/ureidoglycolate dehydrogenase</fullName>
    </submittedName>
</protein>
<accession>A0A840P211</accession>
<dbReference type="Gene3D" id="1.10.1530.10">
    <property type="match status" value="1"/>
</dbReference>
<dbReference type="Proteomes" id="UP000578449">
    <property type="component" value="Unassembled WGS sequence"/>
</dbReference>
<dbReference type="PANTHER" id="PTHR11091:SF0">
    <property type="entry name" value="MALATE DEHYDROGENASE"/>
    <property type="match status" value="1"/>
</dbReference>
<name>A0A840P211_9ACTN</name>
<proteinExistence type="inferred from homology"/>
<dbReference type="Gene3D" id="3.30.1370.60">
    <property type="entry name" value="Hypothetical oxidoreductase yiak, domain 2"/>
    <property type="match status" value="1"/>
</dbReference>
<reference evidence="3 4" key="1">
    <citation type="submission" date="2020-08" db="EMBL/GenBank/DDBJ databases">
        <title>Genomic Encyclopedia of Type Strains, Phase IV (KMG-IV): sequencing the most valuable type-strain genomes for metagenomic binning, comparative biology and taxonomic classification.</title>
        <authorList>
            <person name="Goeker M."/>
        </authorList>
    </citation>
    <scope>NUCLEOTIDE SEQUENCE [LARGE SCALE GENOMIC DNA]</scope>
    <source>
        <strain evidence="3 4">DSM 45615</strain>
    </source>
</reference>
<dbReference type="SUPFAM" id="SSF89733">
    <property type="entry name" value="L-sulfolactate dehydrogenase-like"/>
    <property type="match status" value="1"/>
</dbReference>
<organism evidence="3 4">
    <name type="scientific">Thermocatellispora tengchongensis</name>
    <dbReference type="NCBI Taxonomy" id="1073253"/>
    <lineage>
        <taxon>Bacteria</taxon>
        <taxon>Bacillati</taxon>
        <taxon>Actinomycetota</taxon>
        <taxon>Actinomycetes</taxon>
        <taxon>Streptosporangiales</taxon>
        <taxon>Streptosporangiaceae</taxon>
        <taxon>Thermocatellispora</taxon>
    </lineage>
</organism>
<keyword evidence="2" id="KW-0560">Oxidoreductase</keyword>
<dbReference type="PANTHER" id="PTHR11091">
    <property type="entry name" value="OXIDOREDUCTASE-RELATED"/>
    <property type="match status" value="1"/>
</dbReference>
<dbReference type="InterPro" id="IPR036111">
    <property type="entry name" value="Mal/L-sulfo/L-lacto_DH-like_sf"/>
</dbReference>
<comment type="similarity">
    <text evidence="1">Belongs to the LDH2/MDH2 oxidoreductase family.</text>
</comment>
<dbReference type="RefSeq" id="WP_185048316.1">
    <property type="nucleotide sequence ID" value="NZ_BAABIX010000022.1"/>
</dbReference>
<evidence type="ECO:0000256" key="2">
    <source>
        <dbReference type="ARBA" id="ARBA00023002"/>
    </source>
</evidence>
<keyword evidence="4" id="KW-1185">Reference proteome</keyword>
<comment type="caution">
    <text evidence="3">The sequence shown here is derived from an EMBL/GenBank/DDBJ whole genome shotgun (WGS) entry which is preliminary data.</text>
</comment>
<dbReference type="InterPro" id="IPR043144">
    <property type="entry name" value="Mal/L-sulf/L-lact_DH-like_ah"/>
</dbReference>
<dbReference type="InterPro" id="IPR043143">
    <property type="entry name" value="Mal/L-sulf/L-lact_DH-like_NADP"/>
</dbReference>
<evidence type="ECO:0000313" key="4">
    <source>
        <dbReference type="Proteomes" id="UP000578449"/>
    </source>
</evidence>
<dbReference type="InterPro" id="IPR003767">
    <property type="entry name" value="Malate/L-lactate_DH-like"/>
</dbReference>
<evidence type="ECO:0000313" key="3">
    <source>
        <dbReference type="EMBL" id="MBB5131500.1"/>
    </source>
</evidence>
<dbReference type="Pfam" id="PF02615">
    <property type="entry name" value="Ldh_2"/>
    <property type="match status" value="1"/>
</dbReference>
<sequence length="353" mass="36410">MSRDGRSGGVRWVPADRLGRIVRSILGAAGASVEAGRIVAGSLVEANLVGHDSHGVRRLGPYLDAVAAGVIVPAARPEEVRTAGASAVVSGNRGFGQPAARLAVEVASRLAAHHGTATVAIRECNHIGRLGEYAAALAEAGMIGIVLGNADPMVAPYGGRERRLGTNPLAWAAPRAEGEAPVLMDWSTAALAEGKVAVALARGEPVPEGAVVDRDGRPTTDPADLYRGGALLPFGGHKGYGLSVLIELAGGLLAGAGVSCLPGYGGGFGTVVLAVDIAAFLPLSRFREQAEELCRALRDTPPAAGFDRVLVPGEIEARTRRERLRDGVPLTEAEWRELRELAARTGAGEPVPP</sequence>